<comment type="caution">
    <text evidence="3">The sequence shown here is derived from an EMBL/GenBank/DDBJ whole genome shotgun (WGS) entry which is preliminary data.</text>
</comment>
<feature type="compositionally biased region" description="Basic and acidic residues" evidence="1">
    <location>
        <begin position="31"/>
        <end position="41"/>
    </location>
</feature>
<feature type="non-terminal residue" evidence="3">
    <location>
        <position position="273"/>
    </location>
</feature>
<dbReference type="PANTHER" id="PTHR33408:SF2">
    <property type="entry name" value="TRANSPOSASE DDE DOMAIN-CONTAINING PROTEIN"/>
    <property type="match status" value="1"/>
</dbReference>
<dbReference type="EMBL" id="AJWZ01010616">
    <property type="protein sequence ID" value="EKC47939.1"/>
    <property type="molecule type" value="Genomic_DNA"/>
</dbReference>
<gene>
    <name evidence="3" type="ORF">OBE_15443</name>
</gene>
<feature type="compositionally biased region" description="Polar residues" evidence="1">
    <location>
        <begin position="63"/>
        <end position="74"/>
    </location>
</feature>
<reference evidence="3" key="1">
    <citation type="journal article" date="2013" name="Environ. Microbiol.">
        <title>Microbiota from the distal guts of lean and obese adolescents exhibit partial functional redundancy besides clear differences in community structure.</title>
        <authorList>
            <person name="Ferrer M."/>
            <person name="Ruiz A."/>
            <person name="Lanza F."/>
            <person name="Haange S.B."/>
            <person name="Oberbach A."/>
            <person name="Till H."/>
            <person name="Bargiela R."/>
            <person name="Campoy C."/>
            <person name="Segura M.T."/>
            <person name="Richter M."/>
            <person name="von Bergen M."/>
            <person name="Seifert J."/>
            <person name="Suarez A."/>
        </authorList>
    </citation>
    <scope>NUCLEOTIDE SEQUENCE</scope>
</reference>
<feature type="region of interest" description="Disordered" evidence="1">
    <location>
        <begin position="1"/>
        <end position="20"/>
    </location>
</feature>
<organism evidence="3">
    <name type="scientific">human gut metagenome</name>
    <dbReference type="NCBI Taxonomy" id="408170"/>
    <lineage>
        <taxon>unclassified sequences</taxon>
        <taxon>metagenomes</taxon>
        <taxon>organismal metagenomes</taxon>
    </lineage>
</organism>
<accession>K1RXD4</accession>
<dbReference type="Pfam" id="PF13751">
    <property type="entry name" value="DDE_Tnp_1_6"/>
    <property type="match status" value="1"/>
</dbReference>
<name>K1RXD4_9ZZZZ</name>
<proteinExistence type="predicted"/>
<dbReference type="InterPro" id="IPR025668">
    <property type="entry name" value="Tnp_DDE_dom"/>
</dbReference>
<dbReference type="PANTHER" id="PTHR33408">
    <property type="entry name" value="TRANSPOSASE"/>
    <property type="match status" value="1"/>
</dbReference>
<evidence type="ECO:0000256" key="1">
    <source>
        <dbReference type="SAM" id="MobiDB-lite"/>
    </source>
</evidence>
<sequence length="273" mass="31087">MTGPISRPAPTRKSYQKEQVAKAAKVYSGQLRREVNAEKRKSWGKKPIEDDDDENHPQGVGGSQETVEKTVSTTDPDCGMFVKGEHERQFAYEAHTACDKHGFVLGVEVTSGNVSDSVAWDAVYDKVTDRFPEVKFVTMDAGYKTPWIAKKVIEDSRIPILPYTRYKGKKDTFKPWDFTYNVVNDSFVCPGGHELRHTTTSKDGKRTYRSATQVCKDCPCRSVCGANENGQRMLTTHIWQEFLDLVEQLRKTERGKEIYAMRKQTIERVFADE</sequence>
<protein>
    <submittedName>
        <fullName evidence="3">Transposase, IS4 family</fullName>
    </submittedName>
</protein>
<dbReference type="AlphaFoldDB" id="K1RXD4"/>
<feature type="domain" description="Transposase DDE" evidence="2">
    <location>
        <begin position="188"/>
        <end position="272"/>
    </location>
</feature>
<feature type="region of interest" description="Disordered" evidence="1">
    <location>
        <begin position="26"/>
        <end position="74"/>
    </location>
</feature>
<evidence type="ECO:0000259" key="2">
    <source>
        <dbReference type="Pfam" id="PF13751"/>
    </source>
</evidence>
<evidence type="ECO:0000313" key="3">
    <source>
        <dbReference type="EMBL" id="EKC47939.1"/>
    </source>
</evidence>